<dbReference type="AlphaFoldDB" id="A0A2H0XC40"/>
<dbReference type="Proteomes" id="UP000231252">
    <property type="component" value="Unassembled WGS sequence"/>
</dbReference>
<comment type="caution">
    <text evidence="2">The sequence shown here is derived from an EMBL/GenBank/DDBJ whole genome shotgun (WGS) entry which is preliminary data.</text>
</comment>
<keyword evidence="2" id="KW-0378">Hydrolase</keyword>
<name>A0A2H0XC40_UNCKA</name>
<dbReference type="SUPFAM" id="SSF55608">
    <property type="entry name" value="Homing endonucleases"/>
    <property type="match status" value="1"/>
</dbReference>
<dbReference type="InterPro" id="IPR027434">
    <property type="entry name" value="Homing_endonucl"/>
</dbReference>
<proteinExistence type="predicted"/>
<dbReference type="PANTHER" id="PTHR36181:SF2">
    <property type="entry name" value="INTRON-ENCODED ENDONUCLEASE AI3-RELATED"/>
    <property type="match status" value="1"/>
</dbReference>
<keyword evidence="2" id="KW-0255">Endonuclease</keyword>
<reference evidence="3" key="1">
    <citation type="submission" date="2017-09" db="EMBL/GenBank/DDBJ databases">
        <title>Depth-based differentiation of microbial function through sediment-hosted aquifers and enrichment of novel symbionts in the deep terrestrial subsurface.</title>
        <authorList>
            <person name="Probst A.J."/>
            <person name="Ladd B."/>
            <person name="Jarett J.K."/>
            <person name="Geller-Mcgrath D.E."/>
            <person name="Sieber C.M.K."/>
            <person name="Emerson J.B."/>
            <person name="Anantharaman K."/>
            <person name="Thomas B.C."/>
            <person name="Malmstrom R."/>
            <person name="Stieglmeier M."/>
            <person name="Klingl A."/>
            <person name="Woyke T."/>
            <person name="Ryan C.M."/>
            <person name="Banfield J.F."/>
        </authorList>
    </citation>
    <scope>NUCLEOTIDE SEQUENCE [LARGE SCALE GENOMIC DNA]</scope>
</reference>
<protein>
    <submittedName>
        <fullName evidence="2">Endonuclease</fullName>
    </submittedName>
</protein>
<evidence type="ECO:0000259" key="1">
    <source>
        <dbReference type="Pfam" id="PF00961"/>
    </source>
</evidence>
<dbReference type="EMBL" id="PEYU01000032">
    <property type="protein sequence ID" value="PIS22472.1"/>
    <property type="molecule type" value="Genomic_DNA"/>
</dbReference>
<dbReference type="PANTHER" id="PTHR36181">
    <property type="entry name" value="INTRON-ENCODED ENDONUCLEASE AI3-RELATED"/>
    <property type="match status" value="1"/>
</dbReference>
<accession>A0A2H0XC40</accession>
<evidence type="ECO:0000313" key="2">
    <source>
        <dbReference type="EMBL" id="PIS22472.1"/>
    </source>
</evidence>
<dbReference type="Pfam" id="PF00961">
    <property type="entry name" value="LAGLIDADG_1"/>
    <property type="match status" value="1"/>
</dbReference>
<gene>
    <name evidence="2" type="ORF">COT50_01860</name>
</gene>
<evidence type="ECO:0000313" key="3">
    <source>
        <dbReference type="Proteomes" id="UP000231252"/>
    </source>
</evidence>
<keyword evidence="2" id="KW-0540">Nuclease</keyword>
<sequence length="171" mass="20145">MLQQCGRCSWSIDFMDRLKLHNTPMSYQMPKIHIPTYITAFTDGEGCFCVSTNKSARHKLGWEIRPSFSVSQNKARAQVLYLMKDYFGCGSIRPDRSDKTIKYEVRSLNDLLTRIIPHFEEHPLISTKNESFRLFKEICLMMKNRQHKLTENVEKIRFLSRQINGEHKTKI</sequence>
<feature type="domain" description="Homing endonuclease LAGLIDADG" evidence="1">
    <location>
        <begin position="41"/>
        <end position="139"/>
    </location>
</feature>
<organism evidence="2 3">
    <name type="scientific">candidate division WWE3 bacterium CG08_land_8_20_14_0_20_41_10</name>
    <dbReference type="NCBI Taxonomy" id="1975085"/>
    <lineage>
        <taxon>Bacteria</taxon>
        <taxon>Katanobacteria</taxon>
    </lineage>
</organism>
<dbReference type="InterPro" id="IPR051289">
    <property type="entry name" value="LAGLIDADG_Endonuclease"/>
</dbReference>
<dbReference type="GO" id="GO:0004519">
    <property type="term" value="F:endonuclease activity"/>
    <property type="evidence" value="ECO:0007669"/>
    <property type="project" value="UniProtKB-KW"/>
</dbReference>
<dbReference type="Gene3D" id="3.10.28.10">
    <property type="entry name" value="Homing endonucleases"/>
    <property type="match status" value="1"/>
</dbReference>
<dbReference type="InterPro" id="IPR004860">
    <property type="entry name" value="LAGLIDADG_dom"/>
</dbReference>